<dbReference type="Pfam" id="PF00702">
    <property type="entry name" value="Hydrolase"/>
    <property type="match status" value="1"/>
</dbReference>
<dbReference type="NCBIfam" id="TIGR01549">
    <property type="entry name" value="HAD-SF-IA-v1"/>
    <property type="match status" value="1"/>
</dbReference>
<dbReference type="Gene3D" id="3.40.50.1000">
    <property type="entry name" value="HAD superfamily/HAD-like"/>
    <property type="match status" value="1"/>
</dbReference>
<dbReference type="Gene3D" id="1.10.150.240">
    <property type="entry name" value="Putative phosphatase, domain 2"/>
    <property type="match status" value="1"/>
</dbReference>
<sequence>MIMTERALILDIGGVLEITPATGWGERWEHRLGLPAGDLNIRFADLWHAGSIGTVTEADVSRRIGAELGIDPGPFMADLWEQYLGTGNEELIAYVRGLRGRCRLGILSNSFVGAREREDAAYGFSSLVEEILYSHEIGVEKPDPAAFTAACERLATAPADCLFVDDHAPNIEAARASGLQAVLFEDNELTIARIKEFLAAA</sequence>
<proteinExistence type="predicted"/>
<protein>
    <recommendedName>
        <fullName evidence="3">Hydrolase</fullName>
    </recommendedName>
</protein>
<dbReference type="EMBL" id="BOQP01000029">
    <property type="protein sequence ID" value="GIM77017.1"/>
    <property type="molecule type" value="Genomic_DNA"/>
</dbReference>
<dbReference type="PANTHER" id="PTHR43611">
    <property type="entry name" value="ALPHA-D-GLUCOSE 1-PHOSPHATE PHOSPHATASE"/>
    <property type="match status" value="1"/>
</dbReference>
<dbReference type="PRINTS" id="PR00413">
    <property type="entry name" value="HADHALOGNASE"/>
</dbReference>
<dbReference type="NCBIfam" id="TIGR01509">
    <property type="entry name" value="HAD-SF-IA-v3"/>
    <property type="match status" value="1"/>
</dbReference>
<dbReference type="InterPro" id="IPR036412">
    <property type="entry name" value="HAD-like_sf"/>
</dbReference>
<accession>A0A919SR52</accession>
<evidence type="ECO:0008006" key="3">
    <source>
        <dbReference type="Google" id="ProtNLM"/>
    </source>
</evidence>
<dbReference type="PANTHER" id="PTHR43611:SF3">
    <property type="entry name" value="FLAVIN MONONUCLEOTIDE HYDROLASE 1, CHLOROPLATIC"/>
    <property type="match status" value="1"/>
</dbReference>
<keyword evidence="2" id="KW-1185">Reference proteome</keyword>
<dbReference type="AlphaFoldDB" id="A0A919SR52"/>
<dbReference type="InterPro" id="IPR006439">
    <property type="entry name" value="HAD-SF_hydro_IA"/>
</dbReference>
<name>A0A919SR52_9ACTN</name>
<dbReference type="InterPro" id="IPR023214">
    <property type="entry name" value="HAD_sf"/>
</dbReference>
<reference evidence="1" key="1">
    <citation type="submission" date="2021-03" db="EMBL/GenBank/DDBJ databases">
        <title>Whole genome shotgun sequence of Actinoplanes consettensis NBRC 14913.</title>
        <authorList>
            <person name="Komaki H."/>
            <person name="Tamura T."/>
        </authorList>
    </citation>
    <scope>NUCLEOTIDE SEQUENCE</scope>
    <source>
        <strain evidence="1">NBRC 14913</strain>
    </source>
</reference>
<comment type="caution">
    <text evidence="1">The sequence shown here is derived from an EMBL/GenBank/DDBJ whole genome shotgun (WGS) entry which is preliminary data.</text>
</comment>
<dbReference type="Proteomes" id="UP000680865">
    <property type="component" value="Unassembled WGS sequence"/>
</dbReference>
<gene>
    <name evidence="1" type="ORF">Aco04nite_53320</name>
</gene>
<organism evidence="1 2">
    <name type="scientific">Winogradskya consettensis</name>
    <dbReference type="NCBI Taxonomy" id="113560"/>
    <lineage>
        <taxon>Bacteria</taxon>
        <taxon>Bacillati</taxon>
        <taxon>Actinomycetota</taxon>
        <taxon>Actinomycetes</taxon>
        <taxon>Micromonosporales</taxon>
        <taxon>Micromonosporaceae</taxon>
        <taxon>Winogradskya</taxon>
    </lineage>
</organism>
<evidence type="ECO:0000313" key="1">
    <source>
        <dbReference type="EMBL" id="GIM77017.1"/>
    </source>
</evidence>
<evidence type="ECO:0000313" key="2">
    <source>
        <dbReference type="Proteomes" id="UP000680865"/>
    </source>
</evidence>
<dbReference type="SUPFAM" id="SSF56784">
    <property type="entry name" value="HAD-like"/>
    <property type="match status" value="1"/>
</dbReference>
<dbReference type="InterPro" id="IPR023198">
    <property type="entry name" value="PGP-like_dom2"/>
</dbReference>